<dbReference type="GO" id="GO:0003964">
    <property type="term" value="F:RNA-directed DNA polymerase activity"/>
    <property type="evidence" value="ECO:0007669"/>
    <property type="project" value="UniProtKB-KW"/>
</dbReference>
<dbReference type="InterPro" id="IPR000477">
    <property type="entry name" value="RT_dom"/>
</dbReference>
<dbReference type="GO" id="GO:0008168">
    <property type="term" value="F:methyltransferase activity"/>
    <property type="evidence" value="ECO:0007669"/>
    <property type="project" value="InterPro"/>
</dbReference>
<dbReference type="EMBL" id="JAOPHQ010005994">
    <property type="protein sequence ID" value="KAK0133341.1"/>
    <property type="molecule type" value="Genomic_DNA"/>
</dbReference>
<dbReference type="PANTHER" id="PTHR47510">
    <property type="entry name" value="REVERSE TRANSCRIPTASE DOMAIN-CONTAINING PROTEIN"/>
    <property type="match status" value="1"/>
</dbReference>
<dbReference type="Pfam" id="PF09004">
    <property type="entry name" value="ALKBH8_N"/>
    <property type="match status" value="1"/>
</dbReference>
<dbReference type="InterPro" id="IPR043502">
    <property type="entry name" value="DNA/RNA_pol_sf"/>
</dbReference>
<dbReference type="CDD" id="cd01650">
    <property type="entry name" value="RT_nLTR_like"/>
    <property type="match status" value="1"/>
</dbReference>
<dbReference type="Pfam" id="PF00078">
    <property type="entry name" value="RVT_1"/>
    <property type="match status" value="1"/>
</dbReference>
<proteinExistence type="predicted"/>
<dbReference type="PROSITE" id="PS50878">
    <property type="entry name" value="RT_POL"/>
    <property type="match status" value="1"/>
</dbReference>
<evidence type="ECO:0000313" key="3">
    <source>
        <dbReference type="Proteomes" id="UP001174136"/>
    </source>
</evidence>
<name>A0AA47NPI3_MERPO</name>
<dbReference type="SUPFAM" id="SSF56672">
    <property type="entry name" value="DNA/RNA polymerases"/>
    <property type="match status" value="1"/>
</dbReference>
<comment type="caution">
    <text evidence="2">The sequence shown here is derived from an EMBL/GenBank/DDBJ whole genome shotgun (WGS) entry which is preliminary data.</text>
</comment>
<dbReference type="InterPro" id="IPR015095">
    <property type="entry name" value="AlkB_hom8_N"/>
</dbReference>
<sequence>MAGNYKGNNSTPSNTDASLAEELNCFFARFEVRSPTPDVQSPPASSSYPLTVQECDVRRELRSVNPRKAAGPDRVPGKVLKECADQLAAVFTNIFNLSLAQAAIPSCLKTSTIIPIPKKPSPSSLNDYRPVALTPIVMKCFETLVLKHIKTSLPLALDPHQFAYRANRLTDDAIATVLHTALNHLEHSGTYVRMLFVDYSSVFNTIIPDILIRKLTDLVLSSHICCWIMDFLSNRPQTVKLGPHTSTTLTLSTGSPLAYTHDCNPSYPNNAIIKFADDTTLVGLISGGDESAYRAEVHGLVTWCKDNNLTLNTAKTKELIIDFRKRGAEPFPLHINGDSVERVHSFKFLGTLISDRLTWTDNITVVVKKARQRLHFLRLLKKNNLSERLLVLFYRSTIESILMYCVTVWYAGCPVADRKLVQRVINTAQRIIGCPLPSLEEIGKTRLLSKATKIIKDCSHPGHSLFELLPSGRCYRCLKTRTSRFRKFLS</sequence>
<organism evidence="2 3">
    <name type="scientific">Merluccius polli</name>
    <name type="common">Benguela hake</name>
    <name type="synonym">Merluccius cadenati</name>
    <dbReference type="NCBI Taxonomy" id="89951"/>
    <lineage>
        <taxon>Eukaryota</taxon>
        <taxon>Metazoa</taxon>
        <taxon>Chordata</taxon>
        <taxon>Craniata</taxon>
        <taxon>Vertebrata</taxon>
        <taxon>Euteleostomi</taxon>
        <taxon>Actinopterygii</taxon>
        <taxon>Neopterygii</taxon>
        <taxon>Teleostei</taxon>
        <taxon>Neoteleostei</taxon>
        <taxon>Acanthomorphata</taxon>
        <taxon>Zeiogadaria</taxon>
        <taxon>Gadariae</taxon>
        <taxon>Gadiformes</taxon>
        <taxon>Gadoidei</taxon>
        <taxon>Merlucciidae</taxon>
        <taxon>Merluccius</taxon>
    </lineage>
</organism>
<gene>
    <name evidence="2" type="primary">RTase_37</name>
    <name evidence="2" type="ORF">N1851_031158</name>
</gene>
<dbReference type="GO" id="GO:0016706">
    <property type="term" value="F:2-oxoglutarate-dependent dioxygenase activity"/>
    <property type="evidence" value="ECO:0007669"/>
    <property type="project" value="InterPro"/>
</dbReference>
<evidence type="ECO:0000259" key="1">
    <source>
        <dbReference type="PROSITE" id="PS50878"/>
    </source>
</evidence>
<feature type="domain" description="Reverse transcriptase" evidence="1">
    <location>
        <begin position="97"/>
        <end position="353"/>
    </location>
</feature>
<dbReference type="PANTHER" id="PTHR47510:SF3">
    <property type="entry name" value="ENDO_EXONUCLEASE_PHOSPHATASE DOMAIN-CONTAINING PROTEIN"/>
    <property type="match status" value="1"/>
</dbReference>
<keyword evidence="2" id="KW-0808">Transferase</keyword>
<keyword evidence="2" id="KW-0695">RNA-directed DNA polymerase</keyword>
<keyword evidence="2" id="KW-0548">Nucleotidyltransferase</keyword>
<dbReference type="AlphaFoldDB" id="A0AA47NPI3"/>
<accession>A0AA47NPI3</accession>
<keyword evidence="3" id="KW-1185">Reference proteome</keyword>
<protein>
    <submittedName>
        <fullName evidence="2">RNA-directed DNA polymerase from transposon BS</fullName>
    </submittedName>
</protein>
<evidence type="ECO:0000313" key="2">
    <source>
        <dbReference type="EMBL" id="KAK0133341.1"/>
    </source>
</evidence>
<reference evidence="2" key="1">
    <citation type="journal article" date="2023" name="Front. Mar. Sci.">
        <title>A new Merluccius polli reference genome to investigate the effects of global change in West African waters.</title>
        <authorList>
            <person name="Mateo J.L."/>
            <person name="Blanco-Fernandez C."/>
            <person name="Garcia-Vazquez E."/>
            <person name="Machado-Schiaffino G."/>
        </authorList>
    </citation>
    <scope>NUCLEOTIDE SEQUENCE</scope>
    <source>
        <strain evidence="2">C29</strain>
        <tissue evidence="2">Fin</tissue>
    </source>
</reference>
<dbReference type="Proteomes" id="UP001174136">
    <property type="component" value="Unassembled WGS sequence"/>
</dbReference>